<gene>
    <name evidence="5" type="ORF">OHJ16_13295</name>
</gene>
<organism evidence="5 6">
    <name type="scientific">Actinomyces israelii</name>
    <dbReference type="NCBI Taxonomy" id="1659"/>
    <lineage>
        <taxon>Bacteria</taxon>
        <taxon>Bacillati</taxon>
        <taxon>Actinomycetota</taxon>
        <taxon>Actinomycetes</taxon>
        <taxon>Actinomycetales</taxon>
        <taxon>Actinomycetaceae</taxon>
        <taxon>Actinomyces</taxon>
    </lineage>
</organism>
<feature type="region of interest" description="Disordered" evidence="3">
    <location>
        <begin position="1"/>
        <end position="31"/>
    </location>
</feature>
<accession>A0ABT4IBA2</accession>
<feature type="domain" description="OmpR/PhoB-type" evidence="4">
    <location>
        <begin position="1"/>
        <end position="30"/>
    </location>
</feature>
<evidence type="ECO:0000259" key="4">
    <source>
        <dbReference type="PROSITE" id="PS51755"/>
    </source>
</evidence>
<evidence type="ECO:0000313" key="6">
    <source>
        <dbReference type="Proteomes" id="UP001072034"/>
    </source>
</evidence>
<dbReference type="InterPro" id="IPR001867">
    <property type="entry name" value="OmpR/PhoB-type_DNA-bd"/>
</dbReference>
<feature type="DNA-binding region" description="OmpR/PhoB-type" evidence="2">
    <location>
        <begin position="1"/>
        <end position="30"/>
    </location>
</feature>
<name>A0ABT4IBA2_9ACTO</name>
<keyword evidence="6" id="KW-1185">Reference proteome</keyword>
<evidence type="ECO:0000256" key="2">
    <source>
        <dbReference type="PROSITE-ProRule" id="PRU01091"/>
    </source>
</evidence>
<evidence type="ECO:0000256" key="3">
    <source>
        <dbReference type="SAM" id="MobiDB-lite"/>
    </source>
</evidence>
<dbReference type="Gene3D" id="1.10.10.10">
    <property type="entry name" value="Winged helix-like DNA-binding domain superfamily/Winged helix DNA-binding domain"/>
    <property type="match status" value="1"/>
</dbReference>
<dbReference type="EMBL" id="JAPTMY010000036">
    <property type="protein sequence ID" value="MCZ0859016.1"/>
    <property type="molecule type" value="Genomic_DNA"/>
</dbReference>
<dbReference type="InterPro" id="IPR016032">
    <property type="entry name" value="Sig_transdc_resp-reg_C-effctor"/>
</dbReference>
<proteinExistence type="predicted"/>
<dbReference type="InterPro" id="IPR036388">
    <property type="entry name" value="WH-like_DNA-bd_sf"/>
</dbReference>
<dbReference type="Proteomes" id="UP001072034">
    <property type="component" value="Unassembled WGS sequence"/>
</dbReference>
<sequence>MRRLRARIEDAPGSPAHIRTVQGRGHLFEAP</sequence>
<comment type="caution">
    <text evidence="5">The sequence shown here is derived from an EMBL/GenBank/DDBJ whole genome shotgun (WGS) entry which is preliminary data.</text>
</comment>
<dbReference type="PROSITE" id="PS51755">
    <property type="entry name" value="OMPR_PHOB"/>
    <property type="match status" value="1"/>
</dbReference>
<dbReference type="SUPFAM" id="SSF46894">
    <property type="entry name" value="C-terminal effector domain of the bipartite response regulators"/>
    <property type="match status" value="1"/>
</dbReference>
<evidence type="ECO:0000256" key="1">
    <source>
        <dbReference type="ARBA" id="ARBA00023125"/>
    </source>
</evidence>
<reference evidence="5" key="1">
    <citation type="submission" date="2022-10" db="EMBL/GenBank/DDBJ databases">
        <title>Genome sequence of Actinomyces israelii ATCC 10048.</title>
        <authorList>
            <person name="Watt R.M."/>
            <person name="Tong W.M."/>
        </authorList>
    </citation>
    <scope>NUCLEOTIDE SEQUENCE</scope>
    <source>
        <strain evidence="5">ATCC 10048</strain>
    </source>
</reference>
<dbReference type="RefSeq" id="WP_268918325.1">
    <property type="nucleotide sequence ID" value="NZ_CP124548.1"/>
</dbReference>
<feature type="compositionally biased region" description="Basic and acidic residues" evidence="3">
    <location>
        <begin position="1"/>
        <end position="10"/>
    </location>
</feature>
<protein>
    <recommendedName>
        <fullName evidence="4">OmpR/PhoB-type domain-containing protein</fullName>
    </recommendedName>
</protein>
<evidence type="ECO:0000313" key="5">
    <source>
        <dbReference type="EMBL" id="MCZ0859016.1"/>
    </source>
</evidence>
<keyword evidence="1 2" id="KW-0238">DNA-binding</keyword>